<evidence type="ECO:0000313" key="3">
    <source>
        <dbReference type="Proteomes" id="UP000316495"/>
    </source>
</evidence>
<feature type="compositionally biased region" description="Basic and acidic residues" evidence="1">
    <location>
        <begin position="218"/>
        <end position="251"/>
    </location>
</feature>
<name>A0A554LN52_9BACT</name>
<feature type="region of interest" description="Disordered" evidence="1">
    <location>
        <begin position="214"/>
        <end position="277"/>
    </location>
</feature>
<dbReference type="AlphaFoldDB" id="A0A554LN52"/>
<dbReference type="GO" id="GO:0005524">
    <property type="term" value="F:ATP binding"/>
    <property type="evidence" value="ECO:0007669"/>
    <property type="project" value="InterPro"/>
</dbReference>
<feature type="compositionally biased region" description="Basic residues" evidence="1">
    <location>
        <begin position="252"/>
        <end position="261"/>
    </location>
</feature>
<proteinExistence type="predicted"/>
<dbReference type="InterPro" id="IPR006691">
    <property type="entry name" value="GyrA/parC_rep"/>
</dbReference>
<dbReference type="InterPro" id="IPR035516">
    <property type="entry name" value="Gyrase/topoIV_suA_C"/>
</dbReference>
<dbReference type="GO" id="GO:0009330">
    <property type="term" value="C:DNA topoisomerase type II (double strand cut, ATP-hydrolyzing) complex"/>
    <property type="evidence" value="ECO:0007669"/>
    <property type="project" value="TreeGrafter"/>
</dbReference>
<evidence type="ECO:0000313" key="2">
    <source>
        <dbReference type="EMBL" id="TSC94316.1"/>
    </source>
</evidence>
<dbReference type="Proteomes" id="UP000316495">
    <property type="component" value="Unassembled WGS sequence"/>
</dbReference>
<dbReference type="EMBL" id="VMGN01000016">
    <property type="protein sequence ID" value="TSC94316.1"/>
    <property type="molecule type" value="Genomic_DNA"/>
</dbReference>
<protein>
    <submittedName>
        <fullName evidence="2">DNA gyrase subunit A</fullName>
    </submittedName>
</protein>
<feature type="compositionally biased region" description="Basic and acidic residues" evidence="1">
    <location>
        <begin position="330"/>
        <end position="344"/>
    </location>
</feature>
<dbReference type="InterPro" id="IPR050220">
    <property type="entry name" value="Type_II_DNA_Topoisomerases"/>
</dbReference>
<feature type="compositionally biased region" description="Polar residues" evidence="1">
    <location>
        <begin position="266"/>
        <end position="277"/>
    </location>
</feature>
<comment type="caution">
    <text evidence="2">The sequence shown here is derived from an EMBL/GenBank/DDBJ whole genome shotgun (WGS) entry which is preliminary data.</text>
</comment>
<dbReference type="PANTHER" id="PTHR43493">
    <property type="entry name" value="DNA GYRASE/TOPOISOMERASE SUBUNIT A"/>
    <property type="match status" value="1"/>
</dbReference>
<organism evidence="2 3">
    <name type="scientific">Candidatus Berkelbacteria bacterium Athens1014_28</name>
    <dbReference type="NCBI Taxonomy" id="2017145"/>
    <lineage>
        <taxon>Bacteria</taxon>
        <taxon>Candidatus Berkelbacteria</taxon>
    </lineage>
</organism>
<sequence length="352" mass="38698">MPLKNGENISGKYFVMMTAKGIVKRTLVEKYAHIRKTGITAIKLKSADQLKWVAISSGNDIIVEVSNKGLAICYKESDSRPMGRSASGVIGMKLRTGDFVVGSAVISEGEKYFTSASGFPDLLTVLENGFGKRTMIKNFHLQNRGGIGIKIANCTARTGNLVGMEVIYDDEGDALLASKNGQFIRMAVRAIKRLGRDTQGVTLMKMSGGDKVSSLTVVKEDESSQNSEERIENSGIDENRELRIENSGTEKKIKKITQKTNKKSELSNSESHYSQFSIPNSESDVKVAEPKISISNEVISPGHHDSLLIKPDDVPPTIRAYDPRVDLEIKKSFDDSTSDEKNSDDINWWGKA</sequence>
<dbReference type="GO" id="GO:0003918">
    <property type="term" value="F:DNA topoisomerase type II (double strand cut, ATP-hydrolyzing) activity"/>
    <property type="evidence" value="ECO:0007669"/>
    <property type="project" value="TreeGrafter"/>
</dbReference>
<evidence type="ECO:0000256" key="1">
    <source>
        <dbReference type="SAM" id="MobiDB-lite"/>
    </source>
</evidence>
<dbReference type="GO" id="GO:0003677">
    <property type="term" value="F:DNA binding"/>
    <property type="evidence" value="ECO:0007669"/>
    <property type="project" value="InterPro"/>
</dbReference>
<dbReference type="GO" id="GO:0006265">
    <property type="term" value="P:DNA topological change"/>
    <property type="evidence" value="ECO:0007669"/>
    <property type="project" value="InterPro"/>
</dbReference>
<dbReference type="SUPFAM" id="SSF101904">
    <property type="entry name" value="GyrA/ParC C-terminal domain-like"/>
    <property type="match status" value="1"/>
</dbReference>
<gene>
    <name evidence="2" type="ORF">Athens101428_359</name>
</gene>
<dbReference type="Pfam" id="PF03989">
    <property type="entry name" value="DNA_gyraseA_C"/>
    <property type="match status" value="4"/>
</dbReference>
<feature type="region of interest" description="Disordered" evidence="1">
    <location>
        <begin position="330"/>
        <end position="352"/>
    </location>
</feature>
<dbReference type="GO" id="GO:0005737">
    <property type="term" value="C:cytoplasm"/>
    <property type="evidence" value="ECO:0007669"/>
    <property type="project" value="TreeGrafter"/>
</dbReference>
<accession>A0A554LN52</accession>
<dbReference type="PANTHER" id="PTHR43493:SF5">
    <property type="entry name" value="DNA GYRASE SUBUNIT A, CHLOROPLASTIC_MITOCHONDRIAL"/>
    <property type="match status" value="1"/>
</dbReference>
<dbReference type="Gene3D" id="2.120.10.90">
    <property type="entry name" value="DNA gyrase/topoisomerase IV, subunit A, C-terminal"/>
    <property type="match status" value="1"/>
</dbReference>
<reference evidence="2 3" key="1">
    <citation type="submission" date="2017-07" db="EMBL/GenBank/DDBJ databases">
        <title>Mechanisms for carbon and nitrogen cycling indicate functional differentiation within the Candidate Phyla Radiation.</title>
        <authorList>
            <person name="Danczak R.E."/>
            <person name="Johnston M.D."/>
            <person name="Kenah C."/>
            <person name="Slattery M."/>
            <person name="Wrighton K.C."/>
            <person name="Wilkins M.J."/>
        </authorList>
    </citation>
    <scope>NUCLEOTIDE SEQUENCE [LARGE SCALE GENOMIC DNA]</scope>
    <source>
        <strain evidence="2">Athens1014_28</strain>
    </source>
</reference>